<evidence type="ECO:0000313" key="2">
    <source>
        <dbReference type="Proteomes" id="UP000176689"/>
    </source>
</evidence>
<sequence length="162" mass="18423">MKIMVFLEGTVTAHKLSIGHSREEVVEQARNKVVMPSYFAEFIPIGDAVKKIAAWKNQRAEILYLTSRRKAGQVDDVRQVLKRHNFPEGKLLFRQEGEEYKDVAERIVPDVLVEDDCESLGGVDELTITHVKPEIKRLIKSIIVKEFAGIDHLPDNISELMA</sequence>
<dbReference type="EMBL" id="MFLP01000032">
    <property type="protein sequence ID" value="OGG69409.1"/>
    <property type="molecule type" value="Genomic_DNA"/>
</dbReference>
<comment type="caution">
    <text evidence="1">The sequence shown here is derived from an EMBL/GenBank/DDBJ whole genome shotgun (WGS) entry which is preliminary data.</text>
</comment>
<dbReference type="AlphaFoldDB" id="A0A1F6E6T6"/>
<protein>
    <submittedName>
        <fullName evidence="1">Uncharacterized protein</fullName>
    </submittedName>
</protein>
<dbReference type="InterPro" id="IPR023214">
    <property type="entry name" value="HAD_sf"/>
</dbReference>
<reference evidence="1 2" key="1">
    <citation type="journal article" date="2016" name="Nat. Commun.">
        <title>Thousands of microbial genomes shed light on interconnected biogeochemical processes in an aquifer system.</title>
        <authorList>
            <person name="Anantharaman K."/>
            <person name="Brown C.T."/>
            <person name="Hug L.A."/>
            <person name="Sharon I."/>
            <person name="Castelle C.J."/>
            <person name="Probst A.J."/>
            <person name="Thomas B.C."/>
            <person name="Singh A."/>
            <person name="Wilkins M.J."/>
            <person name="Karaoz U."/>
            <person name="Brodie E.L."/>
            <person name="Williams K.H."/>
            <person name="Hubbard S.S."/>
            <person name="Banfield J.F."/>
        </authorList>
    </citation>
    <scope>NUCLEOTIDE SEQUENCE [LARGE SCALE GENOMIC DNA]</scope>
</reference>
<accession>A0A1F6E6T6</accession>
<gene>
    <name evidence="1" type="ORF">A3F27_03145</name>
</gene>
<dbReference type="Gene3D" id="3.40.50.1000">
    <property type="entry name" value="HAD superfamily/HAD-like"/>
    <property type="match status" value="1"/>
</dbReference>
<proteinExistence type="predicted"/>
<name>A0A1F6E6T6_9BACT</name>
<dbReference type="Proteomes" id="UP000176689">
    <property type="component" value="Unassembled WGS sequence"/>
</dbReference>
<evidence type="ECO:0000313" key="1">
    <source>
        <dbReference type="EMBL" id="OGG69409.1"/>
    </source>
</evidence>
<organism evidence="1 2">
    <name type="scientific">Candidatus Kaiserbacteria bacterium RIFCSPHIGHO2_12_FULL_53_13</name>
    <dbReference type="NCBI Taxonomy" id="1798502"/>
    <lineage>
        <taxon>Bacteria</taxon>
        <taxon>Candidatus Kaiseribacteriota</taxon>
    </lineage>
</organism>